<dbReference type="EMBL" id="ML978711">
    <property type="protein sequence ID" value="KAF2091460.1"/>
    <property type="molecule type" value="Genomic_DNA"/>
</dbReference>
<dbReference type="GO" id="GO:0043175">
    <property type="term" value="F:RNA polymerase core enzyme binding"/>
    <property type="evidence" value="ECO:0007669"/>
    <property type="project" value="UniProtKB-UniRule"/>
</dbReference>
<dbReference type="PANTHER" id="PTHR14732">
    <property type="entry name" value="RNA POLYMERASE II SUBUNIT B1 CTD PHOSPHATASE RPAP2-RELATED"/>
    <property type="match status" value="1"/>
</dbReference>
<dbReference type="Proteomes" id="UP000799776">
    <property type="component" value="Unassembled WGS sequence"/>
</dbReference>
<dbReference type="InterPro" id="IPR038534">
    <property type="entry name" value="Rtr1/RPAP2_sf"/>
</dbReference>
<dbReference type="GO" id="GO:0005737">
    <property type="term" value="C:cytoplasm"/>
    <property type="evidence" value="ECO:0007669"/>
    <property type="project" value="TreeGrafter"/>
</dbReference>
<evidence type="ECO:0000256" key="2">
    <source>
        <dbReference type="ARBA" id="ARBA00005676"/>
    </source>
</evidence>
<evidence type="ECO:0000256" key="10">
    <source>
        <dbReference type="ARBA" id="ARBA00048336"/>
    </source>
</evidence>
<feature type="compositionally biased region" description="Polar residues" evidence="13">
    <location>
        <begin position="1"/>
        <end position="14"/>
    </location>
</feature>
<dbReference type="GO" id="GO:0008270">
    <property type="term" value="F:zinc ion binding"/>
    <property type="evidence" value="ECO:0007669"/>
    <property type="project" value="UniProtKB-KW"/>
</dbReference>
<evidence type="ECO:0000256" key="11">
    <source>
        <dbReference type="PROSITE-ProRule" id="PRU00812"/>
    </source>
</evidence>
<comment type="catalytic activity">
    <reaction evidence="10 12">
        <text>O-phospho-L-threonyl-[protein] + H2O = L-threonyl-[protein] + phosphate</text>
        <dbReference type="Rhea" id="RHEA:47004"/>
        <dbReference type="Rhea" id="RHEA-COMP:11060"/>
        <dbReference type="Rhea" id="RHEA-COMP:11605"/>
        <dbReference type="ChEBI" id="CHEBI:15377"/>
        <dbReference type="ChEBI" id="CHEBI:30013"/>
        <dbReference type="ChEBI" id="CHEBI:43474"/>
        <dbReference type="ChEBI" id="CHEBI:61977"/>
        <dbReference type="EC" id="3.1.3.16"/>
    </reaction>
</comment>
<feature type="region of interest" description="Disordered" evidence="13">
    <location>
        <begin position="1"/>
        <end position="26"/>
    </location>
</feature>
<keyword evidence="8 12" id="KW-0539">Nucleus</keyword>
<evidence type="ECO:0000256" key="9">
    <source>
        <dbReference type="ARBA" id="ARBA00047761"/>
    </source>
</evidence>
<evidence type="ECO:0000256" key="8">
    <source>
        <dbReference type="ARBA" id="ARBA00023242"/>
    </source>
</evidence>
<comment type="catalytic activity">
    <reaction evidence="9 12">
        <text>O-phospho-L-seryl-[protein] + H2O = L-seryl-[protein] + phosphate</text>
        <dbReference type="Rhea" id="RHEA:20629"/>
        <dbReference type="Rhea" id="RHEA-COMP:9863"/>
        <dbReference type="Rhea" id="RHEA-COMP:11604"/>
        <dbReference type="ChEBI" id="CHEBI:15377"/>
        <dbReference type="ChEBI" id="CHEBI:29999"/>
        <dbReference type="ChEBI" id="CHEBI:43474"/>
        <dbReference type="ChEBI" id="CHEBI:83421"/>
        <dbReference type="EC" id="3.1.3.16"/>
    </reaction>
</comment>
<dbReference type="EC" id="3.1.3.16" evidence="12"/>
<organism evidence="15 16">
    <name type="scientific">Saccharata proteae CBS 121410</name>
    <dbReference type="NCBI Taxonomy" id="1314787"/>
    <lineage>
        <taxon>Eukaryota</taxon>
        <taxon>Fungi</taxon>
        <taxon>Dikarya</taxon>
        <taxon>Ascomycota</taxon>
        <taxon>Pezizomycotina</taxon>
        <taxon>Dothideomycetes</taxon>
        <taxon>Dothideomycetes incertae sedis</taxon>
        <taxon>Botryosphaeriales</taxon>
        <taxon>Saccharataceae</taxon>
        <taxon>Saccharata</taxon>
    </lineage>
</organism>
<gene>
    <name evidence="15" type="ORF">K490DRAFT_19988</name>
</gene>
<name>A0A9P4HYA6_9PEZI</name>
<protein>
    <recommendedName>
        <fullName evidence="12">RNA polymerase II subunit B1 CTD phosphatase RPAP2 homolog</fullName>
        <ecNumber evidence="12">3.1.3.16</ecNumber>
    </recommendedName>
</protein>
<keyword evidence="7 12" id="KW-0904">Protein phosphatase</keyword>
<evidence type="ECO:0000256" key="12">
    <source>
        <dbReference type="RuleBase" id="RU367080"/>
    </source>
</evidence>
<evidence type="ECO:0000313" key="16">
    <source>
        <dbReference type="Proteomes" id="UP000799776"/>
    </source>
</evidence>
<reference evidence="15" key="1">
    <citation type="journal article" date="2020" name="Stud. Mycol.">
        <title>101 Dothideomycetes genomes: a test case for predicting lifestyles and emergence of pathogens.</title>
        <authorList>
            <person name="Haridas S."/>
            <person name="Albert R."/>
            <person name="Binder M."/>
            <person name="Bloem J."/>
            <person name="Labutti K."/>
            <person name="Salamov A."/>
            <person name="Andreopoulos B."/>
            <person name="Baker S."/>
            <person name="Barry K."/>
            <person name="Bills G."/>
            <person name="Bluhm B."/>
            <person name="Cannon C."/>
            <person name="Castanera R."/>
            <person name="Culley D."/>
            <person name="Daum C."/>
            <person name="Ezra D."/>
            <person name="Gonzalez J."/>
            <person name="Henrissat B."/>
            <person name="Kuo A."/>
            <person name="Liang C."/>
            <person name="Lipzen A."/>
            <person name="Lutzoni F."/>
            <person name="Magnuson J."/>
            <person name="Mondo S."/>
            <person name="Nolan M."/>
            <person name="Ohm R."/>
            <person name="Pangilinan J."/>
            <person name="Park H.-J."/>
            <person name="Ramirez L."/>
            <person name="Alfaro M."/>
            <person name="Sun H."/>
            <person name="Tritt A."/>
            <person name="Yoshinaga Y."/>
            <person name="Zwiers L.-H."/>
            <person name="Turgeon B."/>
            <person name="Goodwin S."/>
            <person name="Spatafora J."/>
            <person name="Crous P."/>
            <person name="Grigoriev I."/>
        </authorList>
    </citation>
    <scope>NUCLEOTIDE SEQUENCE</scope>
    <source>
        <strain evidence="15">CBS 121410</strain>
    </source>
</reference>
<dbReference type="AlphaFoldDB" id="A0A9P4HYA6"/>
<dbReference type="Gene3D" id="1.25.40.820">
    <property type="match status" value="1"/>
</dbReference>
<evidence type="ECO:0000313" key="15">
    <source>
        <dbReference type="EMBL" id="KAF2091460.1"/>
    </source>
</evidence>
<dbReference type="InterPro" id="IPR007308">
    <property type="entry name" value="Rtr1/RPAP2_dom"/>
</dbReference>
<evidence type="ECO:0000256" key="1">
    <source>
        <dbReference type="ARBA" id="ARBA00004123"/>
    </source>
</evidence>
<evidence type="ECO:0000256" key="5">
    <source>
        <dbReference type="ARBA" id="ARBA00022801"/>
    </source>
</evidence>
<dbReference type="InterPro" id="IPR039693">
    <property type="entry name" value="Rtr1/RPAP2"/>
</dbReference>
<keyword evidence="6 12" id="KW-0862">Zinc</keyword>
<comment type="caution">
    <text evidence="15">The sequence shown here is derived from an EMBL/GenBank/DDBJ whole genome shotgun (WGS) entry which is preliminary data.</text>
</comment>
<evidence type="ECO:0000259" key="14">
    <source>
        <dbReference type="PROSITE" id="PS51479"/>
    </source>
</evidence>
<dbReference type="OrthoDB" id="2590500at2759"/>
<evidence type="ECO:0000256" key="13">
    <source>
        <dbReference type="SAM" id="MobiDB-lite"/>
    </source>
</evidence>
<dbReference type="GO" id="GO:0008420">
    <property type="term" value="F:RNA polymerase II CTD heptapeptide repeat phosphatase activity"/>
    <property type="evidence" value="ECO:0007669"/>
    <property type="project" value="UniProtKB-UniRule"/>
</dbReference>
<comment type="subcellular location">
    <subcellularLocation>
        <location evidence="1 12">Nucleus</location>
    </subcellularLocation>
</comment>
<dbReference type="GO" id="GO:0005634">
    <property type="term" value="C:nucleus"/>
    <property type="evidence" value="ECO:0007669"/>
    <property type="project" value="UniProtKB-SubCell"/>
</dbReference>
<feature type="non-terminal residue" evidence="15">
    <location>
        <position position="179"/>
    </location>
</feature>
<evidence type="ECO:0000256" key="7">
    <source>
        <dbReference type="ARBA" id="ARBA00022912"/>
    </source>
</evidence>
<dbReference type="PROSITE" id="PS51479">
    <property type="entry name" value="ZF_RTR1"/>
    <property type="match status" value="1"/>
</dbReference>
<dbReference type="PANTHER" id="PTHR14732:SF0">
    <property type="entry name" value="RNA POLYMERASE II SUBUNIT B1 CTD PHOSPHATASE RPAP2-RELATED"/>
    <property type="match status" value="1"/>
</dbReference>
<evidence type="ECO:0000256" key="3">
    <source>
        <dbReference type="ARBA" id="ARBA00022723"/>
    </source>
</evidence>
<comment type="similarity">
    <text evidence="2 11 12">Belongs to the RPAP2 family.</text>
</comment>
<keyword evidence="5 12" id="KW-0378">Hydrolase</keyword>
<sequence>MPPNSILKTTQPPAGSQAPVSARDDPRTREIALHHARIIQEQKDAQAKILNSIATLLDSPSAPDADPKRPSAADASQFKALVKDFQPGDYDDLLEERKCAELCGYALCPRPPLREPHKGKKRFTASEKGSLTVLPREKVELWCSEDCARRALYVKVQLNEEPSWLRINGATDDIALLIE</sequence>
<comment type="function">
    <text evidence="12">Putative RNA polymerase II subunit B1 C-terminal domain (CTD) phosphatase involved in RNA polymerase II transcription regulation.</text>
</comment>
<evidence type="ECO:0000256" key="6">
    <source>
        <dbReference type="ARBA" id="ARBA00022833"/>
    </source>
</evidence>
<feature type="domain" description="RTR1-type" evidence="14">
    <location>
        <begin position="80"/>
        <end position="167"/>
    </location>
</feature>
<dbReference type="Pfam" id="PF04181">
    <property type="entry name" value="RPAP2_Rtr1"/>
    <property type="match status" value="1"/>
</dbReference>
<accession>A0A9P4HYA6</accession>
<proteinExistence type="inferred from homology"/>
<keyword evidence="3 12" id="KW-0479">Metal-binding</keyword>
<keyword evidence="16" id="KW-1185">Reference proteome</keyword>
<keyword evidence="4 12" id="KW-0863">Zinc-finger</keyword>
<evidence type="ECO:0000256" key="4">
    <source>
        <dbReference type="ARBA" id="ARBA00022771"/>
    </source>
</evidence>